<gene>
    <name evidence="2" type="ORF">FQ330_03195</name>
</gene>
<dbReference type="AlphaFoldDB" id="A0A5M8QN62"/>
<keyword evidence="1" id="KW-0472">Membrane</keyword>
<dbReference type="RefSeq" id="WP_146355166.1">
    <property type="nucleotide sequence ID" value="NZ_VOIR01000011.1"/>
</dbReference>
<protein>
    <submittedName>
        <fullName evidence="2">Uncharacterized protein</fullName>
    </submittedName>
</protein>
<accession>A0A5M8QN62</accession>
<dbReference type="EMBL" id="VOIR01000011">
    <property type="protein sequence ID" value="KAA6436424.1"/>
    <property type="molecule type" value="Genomic_DNA"/>
</dbReference>
<proteinExistence type="predicted"/>
<reference evidence="2 3" key="1">
    <citation type="submission" date="2019-08" db="EMBL/GenBank/DDBJ databases">
        <title>Agrococcus lahaulensis sp. nov., isolated from a cold desert of the Indian Himalayas.</title>
        <authorList>
            <person name="Qu J.H."/>
        </authorList>
    </citation>
    <scope>NUCLEOTIDE SEQUENCE [LARGE SCALE GENOMIC DNA]</scope>
    <source>
        <strain evidence="2 3">NS18</strain>
    </source>
</reference>
<sequence length="184" mass="19788">MTSTTEPATIGSPARLAHAYLERGAMEDARQRDAIDRRGSRSRRIRKIIVGSLLVTVLSVTGVGEGIIAQSYNATVSAFRSVEERVFEDQTFAGADNYGNTFTFTLIKGGRLDFLSYNGVAAIGDRWAIRDGRLQLTVSSVPLYDGEVAEQVIYTATSKTPSLDLSLTGVDEAGRSHTLTAAAP</sequence>
<keyword evidence="3" id="KW-1185">Reference proteome</keyword>
<feature type="transmembrane region" description="Helical" evidence="1">
    <location>
        <begin position="48"/>
        <end position="69"/>
    </location>
</feature>
<name>A0A5M8QN62_9MICO</name>
<keyword evidence="1" id="KW-0812">Transmembrane</keyword>
<evidence type="ECO:0000313" key="2">
    <source>
        <dbReference type="EMBL" id="KAA6436424.1"/>
    </source>
</evidence>
<organism evidence="2 3">
    <name type="scientific">Agrococcus sediminis</name>
    <dbReference type="NCBI Taxonomy" id="2599924"/>
    <lineage>
        <taxon>Bacteria</taxon>
        <taxon>Bacillati</taxon>
        <taxon>Actinomycetota</taxon>
        <taxon>Actinomycetes</taxon>
        <taxon>Micrococcales</taxon>
        <taxon>Microbacteriaceae</taxon>
        <taxon>Agrococcus</taxon>
    </lineage>
</organism>
<evidence type="ECO:0000256" key="1">
    <source>
        <dbReference type="SAM" id="Phobius"/>
    </source>
</evidence>
<dbReference type="Proteomes" id="UP000323221">
    <property type="component" value="Unassembled WGS sequence"/>
</dbReference>
<comment type="caution">
    <text evidence="2">The sequence shown here is derived from an EMBL/GenBank/DDBJ whole genome shotgun (WGS) entry which is preliminary data.</text>
</comment>
<keyword evidence="1" id="KW-1133">Transmembrane helix</keyword>
<evidence type="ECO:0000313" key="3">
    <source>
        <dbReference type="Proteomes" id="UP000323221"/>
    </source>
</evidence>